<dbReference type="Proteomes" id="UP000695562">
    <property type="component" value="Unassembled WGS sequence"/>
</dbReference>
<organism evidence="1 2">
    <name type="scientific">Polysphondylium violaceum</name>
    <dbReference type="NCBI Taxonomy" id="133409"/>
    <lineage>
        <taxon>Eukaryota</taxon>
        <taxon>Amoebozoa</taxon>
        <taxon>Evosea</taxon>
        <taxon>Eumycetozoa</taxon>
        <taxon>Dictyostelia</taxon>
        <taxon>Dictyosteliales</taxon>
        <taxon>Dictyosteliaceae</taxon>
        <taxon>Polysphondylium</taxon>
    </lineage>
</organism>
<dbReference type="AlphaFoldDB" id="A0A8J4UYZ8"/>
<dbReference type="EMBL" id="AJWJ01000296">
    <property type="protein sequence ID" value="KAF2072253.1"/>
    <property type="molecule type" value="Genomic_DNA"/>
</dbReference>
<evidence type="ECO:0000313" key="2">
    <source>
        <dbReference type="Proteomes" id="UP000695562"/>
    </source>
</evidence>
<name>A0A8J4UYZ8_9MYCE</name>
<evidence type="ECO:0000313" key="1">
    <source>
        <dbReference type="EMBL" id="KAF2072253.1"/>
    </source>
</evidence>
<accession>A0A8J4UYZ8</accession>
<dbReference type="Pfam" id="PF09778">
    <property type="entry name" value="Guanylate_cyc_2"/>
    <property type="match status" value="1"/>
</dbReference>
<proteinExistence type="predicted"/>
<evidence type="ECO:0008006" key="3">
    <source>
        <dbReference type="Google" id="ProtNLM"/>
    </source>
</evidence>
<dbReference type="PANTHER" id="PTHR31400">
    <property type="entry name" value="GUANYLYL CYCLASE DOMAIN CONTAINING PROTEIN 1 GUCD1"/>
    <property type="match status" value="1"/>
</dbReference>
<dbReference type="OrthoDB" id="206796at2759"/>
<gene>
    <name evidence="1" type="ORF">CYY_006429</name>
</gene>
<sequence length="242" mass="27613">MFIINDIPHFKQNLDWECGLTCLKSIIIWSNSSKGEANNSNNGNDIDDTELSGMLNTQSIWSIDLSHVLKCYDIKHTFVTNSPFARDSHAQLSFYKDDWDEDSARVENLFRETMMNNPDNLSIISSPLPITAIIEHLRSLQPIILLVDSCCLCCSSCVKPSRSTFHYQSTNTTTNDNDDSIFMGHFIILIGFDDILDQIIYIDPSSNNDRCVMDVKDIDRARLKPGTDMDTIFIYKNDHQQD</sequence>
<protein>
    <recommendedName>
        <fullName evidence="3">Guanylyl cyclase</fullName>
    </recommendedName>
</protein>
<reference evidence="1" key="1">
    <citation type="submission" date="2020-01" db="EMBL/GenBank/DDBJ databases">
        <title>Development of genomics and gene disruption for Polysphondylium violaceum indicates a role for the polyketide synthase stlB in stalk morphogenesis.</title>
        <authorList>
            <person name="Narita B."/>
            <person name="Kawabe Y."/>
            <person name="Kin K."/>
            <person name="Saito T."/>
            <person name="Gibbs R."/>
            <person name="Kuspa A."/>
            <person name="Muzny D."/>
            <person name="Queller D."/>
            <person name="Richards S."/>
            <person name="Strassman J."/>
            <person name="Sucgang R."/>
            <person name="Worley K."/>
            <person name="Schaap P."/>
        </authorList>
    </citation>
    <scope>NUCLEOTIDE SEQUENCE</scope>
    <source>
        <strain evidence="1">QSvi11</strain>
    </source>
</reference>
<dbReference type="InterPro" id="IPR018616">
    <property type="entry name" value="GUCD1"/>
</dbReference>
<comment type="caution">
    <text evidence="1">The sequence shown here is derived from an EMBL/GenBank/DDBJ whole genome shotgun (WGS) entry which is preliminary data.</text>
</comment>
<dbReference type="PANTHER" id="PTHR31400:SF1">
    <property type="entry name" value="PROTEIN GUCD1"/>
    <property type="match status" value="1"/>
</dbReference>
<keyword evidence="2" id="KW-1185">Reference proteome</keyword>